<gene>
    <name evidence="4" type="ORF">BXYJ_LOCUS11623</name>
</gene>
<dbReference type="Proteomes" id="UP000582659">
    <property type="component" value="Unassembled WGS sequence"/>
</dbReference>
<sequence length="471" mass="53888">MFSYSPFHSGVFAKQEPVALNEPAADLNAINLLDYLFVSYPEYGRKEGQEKEKLVYFWPPDESDKRKLDLVSFSEAVINFTSEFGIENSSEHRFLTSQQLVSVILPVEGGFIIGAAFNKEKCEALHFFPHQGALLKTVKRIYKTFKLFNRGFEYNLKYGKDLMIEILDAFFTTYLPTVKLSPIPLIDVFDGISFMPLGSNLFLQTQCFVEQCMEQCLEIKQAMFLYQNKLAQFAVPREDLKTYYDLVVDHLIPSALKSELQPESVSCAQVGRFVKFAFDFAPSKGNFSVIWVKNSETREMERHYMVCYRTLNATMIMLIKETTQNLDHLLTRFGHFLSPRLCQLASEMAETVTETIQPVISGIPFHFIYYNTESKSFKTSLSSLSPSSSPITFSTEMSSAIYDVFDKFIECNDRTTEVNLKLESDIWVVFKKSTGRVLIVFIPNAQSTTLGEVEGHLNSIIANYFQHVHFS</sequence>
<evidence type="ECO:0000259" key="2">
    <source>
        <dbReference type="Pfam" id="PF19031"/>
    </source>
</evidence>
<dbReference type="EMBL" id="CAJFDI010000005">
    <property type="protein sequence ID" value="CAD5231527.1"/>
    <property type="molecule type" value="Genomic_DNA"/>
</dbReference>
<accession>A0A1I7RSW2</accession>
<dbReference type="EMBL" id="CAJFCV020000005">
    <property type="protein sequence ID" value="CAG9122779.1"/>
    <property type="molecule type" value="Genomic_DNA"/>
</dbReference>
<dbReference type="PANTHER" id="PTHR13056:SF0">
    <property type="entry name" value="VACUOLAR FUSION PROTEIN CCZ1 HOMOLOG-RELATED"/>
    <property type="match status" value="1"/>
</dbReference>
<reference evidence="4" key="2">
    <citation type="submission" date="2020-09" db="EMBL/GenBank/DDBJ databases">
        <authorList>
            <person name="Kikuchi T."/>
        </authorList>
    </citation>
    <scope>NUCLEOTIDE SEQUENCE</scope>
    <source>
        <strain evidence="4">Ka4C1</strain>
    </source>
</reference>
<feature type="domain" description="CCZ1/INTU second Longin" evidence="3">
    <location>
        <begin position="219"/>
        <end position="323"/>
    </location>
</feature>
<proteinExistence type="inferred from homology"/>
<dbReference type="eggNOG" id="KOG3985">
    <property type="taxonomic scope" value="Eukaryota"/>
</dbReference>
<dbReference type="eggNOG" id="KOG2622">
    <property type="taxonomic scope" value="Eukaryota"/>
</dbReference>
<dbReference type="Pfam" id="PF19032">
    <property type="entry name" value="Intu_longin_2"/>
    <property type="match status" value="1"/>
</dbReference>
<evidence type="ECO:0000313" key="4">
    <source>
        <dbReference type="EMBL" id="CAD5231527.1"/>
    </source>
</evidence>
<dbReference type="WBParaSite" id="BXY_0381600.1">
    <property type="protein sequence ID" value="BXY_0381600.1"/>
    <property type="gene ID" value="BXY_0381600"/>
</dbReference>
<dbReference type="Proteomes" id="UP000095284">
    <property type="component" value="Unplaced"/>
</dbReference>
<dbReference type="PANTHER" id="PTHR13056">
    <property type="entry name" value="VACUOLAR FUSION PROTEIN CCZ1 HOMOLOG-RELATED"/>
    <property type="match status" value="1"/>
</dbReference>
<protein>
    <submittedName>
        <fullName evidence="4">(pine wood nematode) hypothetical protein</fullName>
    </submittedName>
</protein>
<keyword evidence="6" id="KW-1185">Reference proteome</keyword>
<dbReference type="GO" id="GO:0035658">
    <property type="term" value="C:Mon1-Ccz1 complex"/>
    <property type="evidence" value="ECO:0007669"/>
    <property type="project" value="InterPro"/>
</dbReference>
<dbReference type="SMR" id="A0A1I7RSW2"/>
<evidence type="ECO:0000313" key="5">
    <source>
        <dbReference type="Proteomes" id="UP000095284"/>
    </source>
</evidence>
<comment type="similarity">
    <text evidence="1">Belongs to the CCZ1 family.</text>
</comment>
<dbReference type="Proteomes" id="UP000659654">
    <property type="component" value="Unassembled WGS sequence"/>
</dbReference>
<evidence type="ECO:0000313" key="6">
    <source>
        <dbReference type="Proteomes" id="UP000659654"/>
    </source>
</evidence>
<evidence type="ECO:0000313" key="7">
    <source>
        <dbReference type="WBParaSite" id="BXY_0381600.1"/>
    </source>
</evidence>
<dbReference type="InterPro" id="IPR043988">
    <property type="entry name" value="CCZ1/INTU_longin_2"/>
</dbReference>
<dbReference type="AlphaFoldDB" id="A0A1I7RSW2"/>
<dbReference type="InterPro" id="IPR043987">
    <property type="entry name" value="CCZ1/INTU/HSP4_longin_1"/>
</dbReference>
<dbReference type="InterPro" id="IPR013176">
    <property type="entry name" value="Ccz1"/>
</dbReference>
<dbReference type="OrthoDB" id="240546at2759"/>
<evidence type="ECO:0000259" key="3">
    <source>
        <dbReference type="Pfam" id="PF19032"/>
    </source>
</evidence>
<dbReference type="Pfam" id="PF19031">
    <property type="entry name" value="Intu_longin_1"/>
    <property type="match status" value="1"/>
</dbReference>
<dbReference type="GO" id="GO:0016192">
    <property type="term" value="P:vesicle-mediated transport"/>
    <property type="evidence" value="ECO:0007669"/>
    <property type="project" value="InterPro"/>
</dbReference>
<reference evidence="7" key="1">
    <citation type="submission" date="2016-11" db="UniProtKB">
        <authorList>
            <consortium name="WormBaseParasite"/>
        </authorList>
    </citation>
    <scope>IDENTIFICATION</scope>
</reference>
<feature type="domain" description="CCZ1/INTU/HSP4 first Longin" evidence="2">
    <location>
        <begin position="33"/>
        <end position="150"/>
    </location>
</feature>
<name>A0A1I7RSW2_BURXY</name>
<evidence type="ECO:0000256" key="1">
    <source>
        <dbReference type="ARBA" id="ARBA00005352"/>
    </source>
</evidence>
<organism evidence="5 7">
    <name type="scientific">Bursaphelenchus xylophilus</name>
    <name type="common">Pinewood nematode worm</name>
    <name type="synonym">Aphelenchoides xylophilus</name>
    <dbReference type="NCBI Taxonomy" id="6326"/>
    <lineage>
        <taxon>Eukaryota</taxon>
        <taxon>Metazoa</taxon>
        <taxon>Ecdysozoa</taxon>
        <taxon>Nematoda</taxon>
        <taxon>Chromadorea</taxon>
        <taxon>Rhabditida</taxon>
        <taxon>Tylenchina</taxon>
        <taxon>Tylenchomorpha</taxon>
        <taxon>Aphelenchoidea</taxon>
        <taxon>Aphelenchoididae</taxon>
        <taxon>Bursaphelenchus</taxon>
    </lineage>
</organism>